<evidence type="ECO:0000256" key="3">
    <source>
        <dbReference type="ARBA" id="ARBA00022741"/>
    </source>
</evidence>
<protein>
    <submittedName>
        <fullName evidence="7">Unannotated protein</fullName>
    </submittedName>
</protein>
<feature type="domain" description="Protein kinase" evidence="6">
    <location>
        <begin position="26"/>
        <end position="292"/>
    </location>
</feature>
<evidence type="ECO:0000256" key="2">
    <source>
        <dbReference type="ARBA" id="ARBA00022679"/>
    </source>
</evidence>
<dbReference type="GO" id="GO:0005524">
    <property type="term" value="F:ATP binding"/>
    <property type="evidence" value="ECO:0007669"/>
    <property type="project" value="UniProtKB-KW"/>
</dbReference>
<dbReference type="AlphaFoldDB" id="A0A6J6X9A1"/>
<dbReference type="FunFam" id="1.10.510.10:FF:000021">
    <property type="entry name" value="Serine/threonine protein kinase"/>
    <property type="match status" value="1"/>
</dbReference>
<dbReference type="PROSITE" id="PS50011">
    <property type="entry name" value="PROTEIN_KINASE_DOM"/>
    <property type="match status" value="1"/>
</dbReference>
<keyword evidence="3" id="KW-0547">Nucleotide-binding</keyword>
<dbReference type="PANTHER" id="PTHR43289:SF6">
    <property type="entry name" value="SERINE_THREONINE-PROTEIN KINASE NEKL-3"/>
    <property type="match status" value="1"/>
</dbReference>
<dbReference type="PANTHER" id="PTHR43289">
    <property type="entry name" value="MITOGEN-ACTIVATED PROTEIN KINASE KINASE KINASE 20-RELATED"/>
    <property type="match status" value="1"/>
</dbReference>
<evidence type="ECO:0000256" key="4">
    <source>
        <dbReference type="ARBA" id="ARBA00022777"/>
    </source>
</evidence>
<dbReference type="Pfam" id="PF00069">
    <property type="entry name" value="Pkinase"/>
    <property type="match status" value="1"/>
</dbReference>
<dbReference type="GO" id="GO:0004674">
    <property type="term" value="F:protein serine/threonine kinase activity"/>
    <property type="evidence" value="ECO:0007669"/>
    <property type="project" value="UniProtKB-KW"/>
</dbReference>
<evidence type="ECO:0000256" key="1">
    <source>
        <dbReference type="ARBA" id="ARBA00022527"/>
    </source>
</evidence>
<dbReference type="EMBL" id="CAFAAG010000051">
    <property type="protein sequence ID" value="CAB4792989.1"/>
    <property type="molecule type" value="Genomic_DNA"/>
</dbReference>
<dbReference type="Gene3D" id="3.30.200.20">
    <property type="entry name" value="Phosphorylase Kinase, domain 1"/>
    <property type="match status" value="1"/>
</dbReference>
<evidence type="ECO:0000259" key="6">
    <source>
        <dbReference type="PROSITE" id="PS50011"/>
    </source>
</evidence>
<dbReference type="PROSITE" id="PS00108">
    <property type="entry name" value="PROTEIN_KINASE_ST"/>
    <property type="match status" value="1"/>
</dbReference>
<dbReference type="FunFam" id="3.30.200.20:FF:000035">
    <property type="entry name" value="Serine/threonine protein kinase Stk1"/>
    <property type="match status" value="1"/>
</dbReference>
<dbReference type="InterPro" id="IPR008271">
    <property type="entry name" value="Ser/Thr_kinase_AS"/>
</dbReference>
<evidence type="ECO:0000256" key="5">
    <source>
        <dbReference type="ARBA" id="ARBA00022840"/>
    </source>
</evidence>
<dbReference type="InterPro" id="IPR011009">
    <property type="entry name" value="Kinase-like_dom_sf"/>
</dbReference>
<dbReference type="CDD" id="cd14014">
    <property type="entry name" value="STKc_PknB_like"/>
    <property type="match status" value="1"/>
</dbReference>
<accession>A0A6J6X9A1</accession>
<name>A0A6J6X9A1_9ZZZZ</name>
<proteinExistence type="predicted"/>
<dbReference type="SMART" id="SM00220">
    <property type="entry name" value="S_TKc"/>
    <property type="match status" value="1"/>
</dbReference>
<dbReference type="Gene3D" id="1.10.510.10">
    <property type="entry name" value="Transferase(Phosphotransferase) domain 1"/>
    <property type="match status" value="1"/>
</dbReference>
<dbReference type="SUPFAM" id="SSF56112">
    <property type="entry name" value="Protein kinase-like (PK-like)"/>
    <property type="match status" value="1"/>
</dbReference>
<sequence>MGFGKYCRITAMSQDSPLSRLIGGRYQLEHRIARGGMAEVWLASDTFLHRQVAVKLLKPHLANDANVAERFRREAVACAGITHPNIVAVYDCIEHGGRQAVIMQYVQGKSLRDVLDKQKKLNPQLTIHIGLSVAAALEEAHRQNFVHRDVKPGNILLTKDARCLLADFGIAKALVSSGDDLTNDNIMMGTAKYLSPEQVRGKPLDGRADLYGLGLVLYECLAGRVPFVGETDADTALARLQREPTDLARLRPSLSPNLVKVIHKLLARNPDHRYATAAETIVALRAARSGELDRTTEITPPSGLMVVGGEMLERSTSRSVATTPAKPRPTKLAIVGQPLLDNTREDTHADTREETARLGKRAKTDKAAKVRLRQIIAGLLVAGLLGGGALWFTDKSTTPPLIVAPVEELVAPAVIEPATIVSIMSYDPSGDDGEENEGLVPLLLDSNPKTNWTTTCYANQYFGSKEFVGLIVQFSVPTTGTLNVYMGNAPWKIDVYTALDSAPPQLAGWGPRITTGNNTKRRGANFIIAQPAKYALLALREIGKSGMCSGSNPYQGLLSGVTFQAS</sequence>
<evidence type="ECO:0000313" key="7">
    <source>
        <dbReference type="EMBL" id="CAB4792989.1"/>
    </source>
</evidence>
<gene>
    <name evidence="7" type="ORF">UFOPK2975_00779</name>
</gene>
<dbReference type="InterPro" id="IPR000719">
    <property type="entry name" value="Prot_kinase_dom"/>
</dbReference>
<keyword evidence="4" id="KW-0418">Kinase</keyword>
<reference evidence="7" key="1">
    <citation type="submission" date="2020-05" db="EMBL/GenBank/DDBJ databases">
        <authorList>
            <person name="Chiriac C."/>
            <person name="Salcher M."/>
            <person name="Ghai R."/>
            <person name="Kavagutti S V."/>
        </authorList>
    </citation>
    <scope>NUCLEOTIDE SEQUENCE</scope>
</reference>
<keyword evidence="5" id="KW-0067">ATP-binding</keyword>
<keyword evidence="1" id="KW-0723">Serine/threonine-protein kinase</keyword>
<organism evidence="7">
    <name type="scientific">freshwater metagenome</name>
    <dbReference type="NCBI Taxonomy" id="449393"/>
    <lineage>
        <taxon>unclassified sequences</taxon>
        <taxon>metagenomes</taxon>
        <taxon>ecological metagenomes</taxon>
    </lineage>
</organism>
<keyword evidence="2" id="KW-0808">Transferase</keyword>